<dbReference type="InterPro" id="IPR001789">
    <property type="entry name" value="Sig_transdc_resp-reg_receiver"/>
</dbReference>
<sequence>MPIRVLLVEDSPVFLIILKRMLDSSADLEVVGTARTGIEALTLIPQVQPQVICTDLHMPEMNGLEFTQEVMANYPRPILVLSASVQAQDTQNVFQVLAAGAVDVLPKPISGVSADLKSLKRELIAKIKVLAGVKVFTLHRHRRETPILPSLDGRPSQNSKRNDTPNTFACSLPQPSLVDLERITRYKIVGIGSSTGGPQALQCILSALPSNFSVPVVCVQHISLGFLLGLVTWLDGECSLSVQIAQPGEMPQPGTVYFSPEKYHLEFDRLGRFAYSTAPPIAGHRPSISVTFASMAKCYARRSIGILLTGMGRDGASGMQDIERAGGMTIAQNEASSIVFGMPKEAIALGAAAHILPIGAIAPLLTDRLLATQHTLDSIAELSRMRQNKNR</sequence>
<reference evidence="11" key="1">
    <citation type="submission" date="2020-10" db="EMBL/GenBank/DDBJ databases">
        <authorList>
            <person name="Castelo-Branco R."/>
            <person name="Eusebio N."/>
            <person name="Adriana R."/>
            <person name="Vieira A."/>
            <person name="Brugerolle De Fraissinette N."/>
            <person name="Rezende De Castro R."/>
            <person name="Schneider M.P."/>
            <person name="Vasconcelos V."/>
            <person name="Leao P.N."/>
        </authorList>
    </citation>
    <scope>NUCLEOTIDE SEQUENCE</scope>
    <source>
        <strain evidence="11">LEGE 11467</strain>
    </source>
</reference>
<comment type="PTM">
    <text evidence="5">Phosphorylated by CheA. Phosphorylation of the N-terminal regulatory domain activates the methylesterase activity.</text>
</comment>
<dbReference type="Gene3D" id="3.40.50.180">
    <property type="entry name" value="Methylesterase CheB, C-terminal domain"/>
    <property type="match status" value="1"/>
</dbReference>
<dbReference type="InterPro" id="IPR035909">
    <property type="entry name" value="CheB_C"/>
</dbReference>
<comment type="catalytic activity">
    <reaction evidence="4 5">
        <text>[protein]-L-glutamate 5-O-methyl ester + H2O = L-glutamyl-[protein] + methanol + H(+)</text>
        <dbReference type="Rhea" id="RHEA:23236"/>
        <dbReference type="Rhea" id="RHEA-COMP:10208"/>
        <dbReference type="Rhea" id="RHEA-COMP:10311"/>
        <dbReference type="ChEBI" id="CHEBI:15377"/>
        <dbReference type="ChEBI" id="CHEBI:15378"/>
        <dbReference type="ChEBI" id="CHEBI:17790"/>
        <dbReference type="ChEBI" id="CHEBI:29973"/>
        <dbReference type="ChEBI" id="CHEBI:82795"/>
        <dbReference type="EC" id="3.1.1.61"/>
    </reaction>
</comment>
<keyword evidence="3 5" id="KW-0378">Hydrolase</keyword>
<dbReference type="GO" id="GO:0000156">
    <property type="term" value="F:phosphorelay response regulator activity"/>
    <property type="evidence" value="ECO:0007669"/>
    <property type="project" value="InterPro"/>
</dbReference>
<proteinExistence type="inferred from homology"/>
<dbReference type="PROSITE" id="PS50110">
    <property type="entry name" value="RESPONSE_REGULATORY"/>
    <property type="match status" value="1"/>
</dbReference>
<evidence type="ECO:0000256" key="6">
    <source>
        <dbReference type="PROSITE-ProRule" id="PRU00050"/>
    </source>
</evidence>
<name>A0A928Z6N0_9CYAN</name>
<keyword evidence="5 7" id="KW-0597">Phosphoprotein</keyword>
<feature type="region of interest" description="Disordered" evidence="8">
    <location>
        <begin position="147"/>
        <end position="166"/>
    </location>
</feature>
<evidence type="ECO:0000313" key="12">
    <source>
        <dbReference type="Proteomes" id="UP000621799"/>
    </source>
</evidence>
<feature type="domain" description="CheB-type methylesterase" evidence="10">
    <location>
        <begin position="182"/>
        <end position="372"/>
    </location>
</feature>
<gene>
    <name evidence="5 11" type="primary">cheB</name>
    <name evidence="11" type="ORF">IQ235_07100</name>
</gene>
<dbReference type="InterPro" id="IPR008248">
    <property type="entry name" value="CheB-like"/>
</dbReference>
<dbReference type="GO" id="GO:0032259">
    <property type="term" value="P:methylation"/>
    <property type="evidence" value="ECO:0007669"/>
    <property type="project" value="UniProtKB-KW"/>
</dbReference>
<feature type="modified residue" description="4-aspartylphosphate" evidence="5 7">
    <location>
        <position position="55"/>
    </location>
</feature>
<evidence type="ECO:0000256" key="1">
    <source>
        <dbReference type="ARBA" id="ARBA00022490"/>
    </source>
</evidence>
<evidence type="ECO:0000259" key="10">
    <source>
        <dbReference type="PROSITE" id="PS50122"/>
    </source>
</evidence>
<dbReference type="InterPro" id="IPR000673">
    <property type="entry name" value="Sig_transdc_resp-reg_Me-estase"/>
</dbReference>
<keyword evidence="11" id="KW-0808">Transferase</keyword>
<dbReference type="GO" id="GO:0006935">
    <property type="term" value="P:chemotaxis"/>
    <property type="evidence" value="ECO:0007669"/>
    <property type="project" value="UniProtKB-UniRule"/>
</dbReference>
<dbReference type="SUPFAM" id="SSF52172">
    <property type="entry name" value="CheY-like"/>
    <property type="match status" value="1"/>
</dbReference>
<protein>
    <recommendedName>
        <fullName evidence="5">Protein-glutamate methylesterase/protein-glutamine glutaminase</fullName>
        <ecNumber evidence="5">3.1.1.61</ecNumber>
        <ecNumber evidence="5">3.5.1.44</ecNumber>
    </recommendedName>
</protein>
<dbReference type="PROSITE" id="PS50122">
    <property type="entry name" value="CHEB"/>
    <property type="match status" value="1"/>
</dbReference>
<dbReference type="EMBL" id="JADEXN010000095">
    <property type="protein sequence ID" value="MBE9040552.1"/>
    <property type="molecule type" value="Genomic_DNA"/>
</dbReference>
<keyword evidence="2 5" id="KW-0145">Chemotaxis</keyword>
<keyword evidence="11" id="KW-0489">Methyltransferase</keyword>
<feature type="active site" evidence="5 6">
    <location>
        <position position="221"/>
    </location>
</feature>
<dbReference type="Gene3D" id="3.40.50.2300">
    <property type="match status" value="1"/>
</dbReference>
<dbReference type="GO" id="GO:0050568">
    <property type="term" value="F:protein-glutamine glutaminase activity"/>
    <property type="evidence" value="ECO:0007669"/>
    <property type="project" value="UniProtKB-UniRule"/>
</dbReference>
<dbReference type="EC" id="3.5.1.44" evidence="5"/>
<dbReference type="InterPro" id="IPR011006">
    <property type="entry name" value="CheY-like_superfamily"/>
</dbReference>
<evidence type="ECO:0000256" key="7">
    <source>
        <dbReference type="PROSITE-ProRule" id="PRU00169"/>
    </source>
</evidence>
<comment type="caution">
    <text evidence="11">The sequence shown here is derived from an EMBL/GenBank/DDBJ whole genome shotgun (WGS) entry which is preliminary data.</text>
</comment>
<dbReference type="SUPFAM" id="SSF52738">
    <property type="entry name" value="Methylesterase CheB, C-terminal domain"/>
    <property type="match status" value="1"/>
</dbReference>
<comment type="function">
    <text evidence="5">Involved in chemotaxis. Part of a chemotaxis signal transduction system that modulates chemotaxis in response to various stimuli. Catalyzes the demethylation of specific methylglutamate residues introduced into the chemoreceptors (methyl-accepting chemotaxis proteins or MCP) by CheR. Also mediates the irreversible deamidation of specific glutamine residues to glutamic acid.</text>
</comment>
<dbReference type="Proteomes" id="UP000621799">
    <property type="component" value="Unassembled WGS sequence"/>
</dbReference>
<comment type="similarity">
    <text evidence="5">Belongs to the CheB family.</text>
</comment>
<evidence type="ECO:0000313" key="11">
    <source>
        <dbReference type="EMBL" id="MBE9040552.1"/>
    </source>
</evidence>
<keyword evidence="12" id="KW-1185">Reference proteome</keyword>
<evidence type="ECO:0000256" key="5">
    <source>
        <dbReference type="HAMAP-Rule" id="MF_00099"/>
    </source>
</evidence>
<evidence type="ECO:0000256" key="4">
    <source>
        <dbReference type="ARBA" id="ARBA00048267"/>
    </source>
</evidence>
<dbReference type="PIRSF" id="PIRSF000876">
    <property type="entry name" value="RR_chemtxs_CheB"/>
    <property type="match status" value="1"/>
</dbReference>
<dbReference type="PANTHER" id="PTHR42872">
    <property type="entry name" value="PROTEIN-GLUTAMATE METHYLESTERASE/PROTEIN-GLUTAMINE GLUTAMINASE"/>
    <property type="match status" value="1"/>
</dbReference>
<dbReference type="CDD" id="cd17541">
    <property type="entry name" value="REC_CheB-like"/>
    <property type="match status" value="1"/>
</dbReference>
<dbReference type="NCBIfam" id="NF001965">
    <property type="entry name" value="PRK00742.1"/>
    <property type="match status" value="1"/>
</dbReference>
<dbReference type="GO" id="GO:0008984">
    <property type="term" value="F:protein-glutamate methylesterase activity"/>
    <property type="evidence" value="ECO:0007669"/>
    <property type="project" value="UniProtKB-UniRule"/>
</dbReference>
<comment type="subcellular location">
    <subcellularLocation>
        <location evidence="5">Cytoplasm</location>
    </subcellularLocation>
</comment>
<feature type="active site" evidence="5 6">
    <location>
        <position position="314"/>
    </location>
</feature>
<comment type="catalytic activity">
    <reaction evidence="5">
        <text>L-glutaminyl-[protein] + H2O = L-glutamyl-[protein] + NH4(+)</text>
        <dbReference type="Rhea" id="RHEA:16441"/>
        <dbReference type="Rhea" id="RHEA-COMP:10207"/>
        <dbReference type="Rhea" id="RHEA-COMP:10208"/>
        <dbReference type="ChEBI" id="CHEBI:15377"/>
        <dbReference type="ChEBI" id="CHEBI:28938"/>
        <dbReference type="ChEBI" id="CHEBI:29973"/>
        <dbReference type="ChEBI" id="CHEBI:30011"/>
        <dbReference type="EC" id="3.5.1.44"/>
    </reaction>
</comment>
<evidence type="ECO:0000256" key="2">
    <source>
        <dbReference type="ARBA" id="ARBA00022500"/>
    </source>
</evidence>
<feature type="compositionally biased region" description="Polar residues" evidence="8">
    <location>
        <begin position="155"/>
        <end position="166"/>
    </location>
</feature>
<dbReference type="PANTHER" id="PTHR42872:SF6">
    <property type="entry name" value="PROTEIN-GLUTAMATE METHYLESTERASE_PROTEIN-GLUTAMINE GLUTAMINASE"/>
    <property type="match status" value="1"/>
</dbReference>
<dbReference type="SMART" id="SM00448">
    <property type="entry name" value="REC"/>
    <property type="match status" value="1"/>
</dbReference>
<dbReference type="RefSeq" id="WP_264320801.1">
    <property type="nucleotide sequence ID" value="NZ_JADEXN010000095.1"/>
</dbReference>
<dbReference type="CDD" id="cd16432">
    <property type="entry name" value="CheB_Rec"/>
    <property type="match status" value="1"/>
</dbReference>
<accession>A0A928Z6N0</accession>
<dbReference type="Pfam" id="PF00072">
    <property type="entry name" value="Response_reg"/>
    <property type="match status" value="1"/>
</dbReference>
<dbReference type="GO" id="GO:0005737">
    <property type="term" value="C:cytoplasm"/>
    <property type="evidence" value="ECO:0007669"/>
    <property type="project" value="UniProtKB-SubCell"/>
</dbReference>
<comment type="domain">
    <text evidence="5">Contains a C-terminal catalytic domain, and an N-terminal region which modulates catalytic activity.</text>
</comment>
<dbReference type="Pfam" id="PF01339">
    <property type="entry name" value="CheB_methylest"/>
    <property type="match status" value="1"/>
</dbReference>
<dbReference type="GO" id="GO:0008168">
    <property type="term" value="F:methyltransferase activity"/>
    <property type="evidence" value="ECO:0007669"/>
    <property type="project" value="UniProtKB-KW"/>
</dbReference>
<feature type="domain" description="Response regulatory" evidence="9">
    <location>
        <begin position="4"/>
        <end position="122"/>
    </location>
</feature>
<evidence type="ECO:0000256" key="3">
    <source>
        <dbReference type="ARBA" id="ARBA00022801"/>
    </source>
</evidence>
<evidence type="ECO:0000256" key="8">
    <source>
        <dbReference type="SAM" id="MobiDB-lite"/>
    </source>
</evidence>
<feature type="active site" evidence="5 6">
    <location>
        <position position="194"/>
    </location>
</feature>
<dbReference type="EC" id="3.1.1.61" evidence="5"/>
<organism evidence="11 12">
    <name type="scientific">Zarconia navalis LEGE 11467</name>
    <dbReference type="NCBI Taxonomy" id="1828826"/>
    <lineage>
        <taxon>Bacteria</taxon>
        <taxon>Bacillati</taxon>
        <taxon>Cyanobacteriota</taxon>
        <taxon>Cyanophyceae</taxon>
        <taxon>Oscillatoriophycideae</taxon>
        <taxon>Oscillatoriales</taxon>
        <taxon>Oscillatoriales incertae sedis</taxon>
        <taxon>Zarconia</taxon>
        <taxon>Zarconia navalis</taxon>
    </lineage>
</organism>
<dbReference type="AlphaFoldDB" id="A0A928Z6N0"/>
<evidence type="ECO:0000259" key="9">
    <source>
        <dbReference type="PROSITE" id="PS50110"/>
    </source>
</evidence>
<keyword evidence="1 5" id="KW-0963">Cytoplasm</keyword>
<dbReference type="HAMAP" id="MF_00099">
    <property type="entry name" value="CheB_chemtxs"/>
    <property type="match status" value="1"/>
</dbReference>